<protein>
    <recommendedName>
        <fullName evidence="3">cysteine desulfurase</fullName>
        <ecNumber evidence="3">2.8.1.7</ecNumber>
    </recommendedName>
</protein>
<evidence type="ECO:0000256" key="4">
    <source>
        <dbReference type="ARBA" id="ARBA00022679"/>
    </source>
</evidence>
<dbReference type="Gene3D" id="3.90.1150.10">
    <property type="entry name" value="Aspartate Aminotransferase, domain 1"/>
    <property type="match status" value="1"/>
</dbReference>
<dbReference type="GO" id="GO:0051536">
    <property type="term" value="F:iron-sulfur cluster binding"/>
    <property type="evidence" value="ECO:0007669"/>
    <property type="project" value="UniProtKB-KW"/>
</dbReference>
<feature type="domain" description="Aminotransferase class V" evidence="10">
    <location>
        <begin position="33"/>
        <end position="401"/>
    </location>
</feature>
<evidence type="ECO:0000256" key="3">
    <source>
        <dbReference type="ARBA" id="ARBA00012239"/>
    </source>
</evidence>
<evidence type="ECO:0000256" key="8">
    <source>
        <dbReference type="ARBA" id="ARBA00023014"/>
    </source>
</evidence>
<dbReference type="InterPro" id="IPR010240">
    <property type="entry name" value="Cys_deSase_IscS"/>
</dbReference>
<feature type="non-terminal residue" evidence="11">
    <location>
        <position position="436"/>
    </location>
</feature>
<dbReference type="EC" id="2.8.1.7" evidence="3"/>
<dbReference type="GO" id="GO:0030170">
    <property type="term" value="F:pyridoxal phosphate binding"/>
    <property type="evidence" value="ECO:0007669"/>
    <property type="project" value="InterPro"/>
</dbReference>
<dbReference type="FunFam" id="3.40.640.10:FF:000003">
    <property type="entry name" value="Cysteine desulfurase IscS"/>
    <property type="match status" value="1"/>
</dbReference>
<dbReference type="PROSITE" id="PS00595">
    <property type="entry name" value="AA_TRANSFER_CLASS_5"/>
    <property type="match status" value="1"/>
</dbReference>
<dbReference type="PANTHER" id="PTHR11601:SF34">
    <property type="entry name" value="CYSTEINE DESULFURASE"/>
    <property type="match status" value="1"/>
</dbReference>
<dbReference type="GO" id="GO:0005739">
    <property type="term" value="C:mitochondrion"/>
    <property type="evidence" value="ECO:0007669"/>
    <property type="project" value="TreeGrafter"/>
</dbReference>
<dbReference type="Pfam" id="PF00266">
    <property type="entry name" value="Aminotran_5"/>
    <property type="match status" value="1"/>
</dbReference>
<dbReference type="GO" id="GO:1990221">
    <property type="term" value="C:L-cysteine desulfurase complex"/>
    <property type="evidence" value="ECO:0007669"/>
    <property type="project" value="UniProtKB-ARBA"/>
</dbReference>
<proteinExistence type="evidence at transcript level"/>
<dbReference type="InterPro" id="IPR000192">
    <property type="entry name" value="Aminotrans_V_dom"/>
</dbReference>
<dbReference type="PANTHER" id="PTHR11601">
    <property type="entry name" value="CYSTEINE DESULFURYLASE FAMILY MEMBER"/>
    <property type="match status" value="1"/>
</dbReference>
<dbReference type="InterPro" id="IPR015421">
    <property type="entry name" value="PyrdxlP-dep_Trfase_major"/>
</dbReference>
<name>D7EYH5_9EUKA</name>
<keyword evidence="6" id="KW-0663">Pyridoxal phosphate</keyword>
<evidence type="ECO:0000256" key="7">
    <source>
        <dbReference type="ARBA" id="ARBA00023004"/>
    </source>
</evidence>
<dbReference type="GO" id="GO:0031071">
    <property type="term" value="F:cysteine desulfurase activity"/>
    <property type="evidence" value="ECO:0007669"/>
    <property type="project" value="UniProtKB-EC"/>
</dbReference>
<keyword evidence="8" id="KW-0411">Iron-sulfur</keyword>
<evidence type="ECO:0000256" key="5">
    <source>
        <dbReference type="ARBA" id="ARBA00022723"/>
    </source>
</evidence>
<accession>D7EYH5</accession>
<dbReference type="NCBIfam" id="NF010611">
    <property type="entry name" value="PRK14012.1"/>
    <property type="match status" value="1"/>
</dbReference>
<keyword evidence="4" id="KW-0808">Transferase</keyword>
<dbReference type="HAMAP" id="MF_00331">
    <property type="entry name" value="Cys_desulf_IscS"/>
    <property type="match status" value="1"/>
</dbReference>
<dbReference type="GO" id="GO:0046872">
    <property type="term" value="F:metal ion binding"/>
    <property type="evidence" value="ECO:0007669"/>
    <property type="project" value="UniProtKB-KW"/>
</dbReference>
<evidence type="ECO:0000313" key="11">
    <source>
        <dbReference type="EMBL" id="ABU95428.1"/>
    </source>
</evidence>
<dbReference type="InterPro" id="IPR015422">
    <property type="entry name" value="PyrdxlP-dep_Trfase_small"/>
</dbReference>
<dbReference type="Gene3D" id="3.40.640.10">
    <property type="entry name" value="Type I PLP-dependent aspartate aminotransferase-like (Major domain)"/>
    <property type="match status" value="1"/>
</dbReference>
<comment type="similarity">
    <text evidence="2">Belongs to the class-V pyridoxal-phosphate-dependent aminotransferase family. NifS/IscS subfamily.</text>
</comment>
<dbReference type="InterPro" id="IPR015424">
    <property type="entry name" value="PyrdxlP-dep_Trfase"/>
</dbReference>
<dbReference type="InterPro" id="IPR020578">
    <property type="entry name" value="Aminotrans_V_PyrdxlP_BS"/>
</dbReference>
<dbReference type="EMBL" id="EF612756">
    <property type="protein sequence ID" value="ABU95428.1"/>
    <property type="molecule type" value="mRNA"/>
</dbReference>
<evidence type="ECO:0000256" key="2">
    <source>
        <dbReference type="ARBA" id="ARBA00006490"/>
    </source>
</evidence>
<dbReference type="GO" id="GO:0044571">
    <property type="term" value="P:[2Fe-2S] cluster assembly"/>
    <property type="evidence" value="ECO:0007669"/>
    <property type="project" value="InterPro"/>
</dbReference>
<dbReference type="SUPFAM" id="SSF53383">
    <property type="entry name" value="PLP-dependent transferases"/>
    <property type="match status" value="1"/>
</dbReference>
<keyword evidence="5" id="KW-0479">Metal-binding</keyword>
<organism evidence="11">
    <name type="scientific">Sawyeria marylandensis</name>
    <dbReference type="NCBI Taxonomy" id="194530"/>
    <lineage>
        <taxon>Eukaryota</taxon>
        <taxon>Discoba</taxon>
        <taxon>Heterolobosea</taxon>
        <taxon>Tetramitia</taxon>
        <taxon>Eutetramitia</taxon>
        <taxon>Psalteriomonadidae</taxon>
        <taxon>Sawyeria</taxon>
    </lineage>
</organism>
<reference evidence="11" key="1">
    <citation type="journal article" date="2010" name="Eukaryot. Cell">
        <title>Sawyeria marylandensis (Heterolobosea) has a hydrogenosome with novel metabolic properties.</title>
        <authorList>
            <person name="Barbera M.J."/>
            <person name="Ruiz-Trillo I."/>
            <person name="Tufts J.Y."/>
            <person name="Bery A."/>
            <person name="Silberman J.D."/>
            <person name="Roger A.J."/>
        </authorList>
    </citation>
    <scope>NUCLEOTIDE SEQUENCE</scope>
</reference>
<comment type="cofactor">
    <cofactor evidence="1 9">
        <name>pyridoxal 5'-phosphate</name>
        <dbReference type="ChEBI" id="CHEBI:597326"/>
    </cofactor>
</comment>
<dbReference type="AlphaFoldDB" id="D7EYH5"/>
<sequence length="436" mass="48141">MLKNINKFSSILLSHSISNLIKNETIKKTPKGIYFDFGATTPLDPRVLDKMLPYLTGIYGNPHSKTHDFGRAANDEVEIARKHIASLIGATDKEIIFTSGATESNNLAIKGVCLFNKGKKNHLITSPTEHKCVLEAARHLEDDGFKVSYVKIKSNGLVDLEDLEKLITNKTSLVSIMTVHNEIGVIQPIKKIGELCRKKKVLFHTDCAQAVGKIPLNVNDMNIDLMSISGHKIYGPKGIGALYVRRRNPRVKLIPIINGGGQERGMRSGTLPAPLCVGFGEAARLAKINLASDLIHLQKLSKKFYEKVKKNLDYVDLNGTDLFNLKERFPGNINLSFNFVEGESLIMGLAPIAVSSGSACTSASLEGSYVLKALGVPEETAHTSIRFGIGRFTTEEEIDYVADKVIKEVKRLRDLSPLYEMVQNGEDLKNIKWSSH</sequence>
<evidence type="ECO:0000256" key="9">
    <source>
        <dbReference type="RuleBase" id="RU004504"/>
    </source>
</evidence>
<evidence type="ECO:0000256" key="1">
    <source>
        <dbReference type="ARBA" id="ARBA00001933"/>
    </source>
</evidence>
<keyword evidence="7" id="KW-0408">Iron</keyword>
<dbReference type="InterPro" id="IPR016454">
    <property type="entry name" value="Cysteine_dSase"/>
</dbReference>
<evidence type="ECO:0000259" key="10">
    <source>
        <dbReference type="Pfam" id="PF00266"/>
    </source>
</evidence>
<evidence type="ECO:0000256" key="6">
    <source>
        <dbReference type="ARBA" id="ARBA00022898"/>
    </source>
</evidence>
<dbReference type="PIRSF" id="PIRSF005572">
    <property type="entry name" value="NifS"/>
    <property type="match status" value="1"/>
</dbReference>